<dbReference type="PANTHER" id="PTHR42998">
    <property type="entry name" value="TYPE I RESTRICTION ENZYME HINDVIIP M PROTEIN-RELATED"/>
    <property type="match status" value="1"/>
</dbReference>
<protein>
    <recommendedName>
        <fullName evidence="1">DNA methylase adenine-specific domain-containing protein</fullName>
    </recommendedName>
</protein>
<evidence type="ECO:0000313" key="2">
    <source>
        <dbReference type="EMBL" id="GIJ29001.1"/>
    </source>
</evidence>
<dbReference type="PANTHER" id="PTHR42998:SF1">
    <property type="entry name" value="TYPE I RESTRICTION ENZYME HINDI METHYLASE SUBUNIT"/>
    <property type="match status" value="1"/>
</dbReference>
<dbReference type="InterPro" id="IPR029063">
    <property type="entry name" value="SAM-dependent_MTases_sf"/>
</dbReference>
<dbReference type="RefSeq" id="WP_204036484.1">
    <property type="nucleotide sequence ID" value="NZ_BOPC01000059.1"/>
</dbReference>
<gene>
    <name evidence="2" type="ORF">Vqi01_41630</name>
</gene>
<name>A0ABQ4JFN5_9ACTN</name>
<proteinExistence type="predicted"/>
<feature type="domain" description="DNA methylase adenine-specific" evidence="1">
    <location>
        <begin position="121"/>
        <end position="422"/>
    </location>
</feature>
<keyword evidence="3" id="KW-1185">Reference proteome</keyword>
<dbReference type="Proteomes" id="UP000653076">
    <property type="component" value="Unassembled WGS sequence"/>
</dbReference>
<evidence type="ECO:0000313" key="3">
    <source>
        <dbReference type="Proteomes" id="UP000653076"/>
    </source>
</evidence>
<accession>A0ABQ4JFN5</accession>
<dbReference type="InterPro" id="IPR052916">
    <property type="entry name" value="Type-I_RE_MTase_Subunit"/>
</dbReference>
<comment type="caution">
    <text evidence="2">The sequence shown here is derived from an EMBL/GenBank/DDBJ whole genome shotgun (WGS) entry which is preliminary data.</text>
</comment>
<dbReference type="PRINTS" id="PR00507">
    <property type="entry name" value="N12N6MTFRASE"/>
</dbReference>
<organism evidence="2 3">
    <name type="scientific">Micromonospora qiuiae</name>
    <dbReference type="NCBI Taxonomy" id="502268"/>
    <lineage>
        <taxon>Bacteria</taxon>
        <taxon>Bacillati</taxon>
        <taxon>Actinomycetota</taxon>
        <taxon>Actinomycetes</taxon>
        <taxon>Micromonosporales</taxon>
        <taxon>Micromonosporaceae</taxon>
        <taxon>Micromonospora</taxon>
    </lineage>
</organism>
<dbReference type="Gene3D" id="3.40.50.150">
    <property type="entry name" value="Vaccinia Virus protein VP39"/>
    <property type="match status" value="1"/>
</dbReference>
<dbReference type="InterPro" id="IPR003356">
    <property type="entry name" value="DNA_methylase_A-5"/>
</dbReference>
<sequence>MSDVMGGGVGVTSGDDAWRRVTDMLWRGYDRYRGMLDVIEFGDVLLLLVYLRSRPAWDSLSDGGLDLERAILADLAAGQEDPAILRPLLDSVRKAREASLAPLNELVTRLSLDAELPLTRVFGALLAGINLTAGRKGGEFHTPEAITELAAVLLDPKPGDRLLDPCCKAGEFPAAILDRLTQSGDVNGRLTIAIADYTARSAALAYLNLRLRGVTPRVLPSPVKTLPAGAPDHRFDVVTANPPFNLTNWSNTDRVAGRWRYDVPPAHNANYAWLQYVVASLDQGGRAAVVMTHGAGQSENRQEQSIRASMIEDGVVSAIIALPAQLFTATDIPVTLWLLRLPSGERTDEVLFVDATDLGGVRHRGRRTLSGPDIHRIEDAYRQWREHGRHAEPGFAAAVSLEKIRASRYRLNPRAYVASSDVTPDSRTQARQVGELTQRLHQLAEQAASVDRTVDAYLEELSL</sequence>
<dbReference type="Pfam" id="PF02384">
    <property type="entry name" value="N6_Mtase"/>
    <property type="match status" value="1"/>
</dbReference>
<dbReference type="EMBL" id="BOPC01000059">
    <property type="protein sequence ID" value="GIJ29001.1"/>
    <property type="molecule type" value="Genomic_DNA"/>
</dbReference>
<evidence type="ECO:0000259" key="1">
    <source>
        <dbReference type="Pfam" id="PF02384"/>
    </source>
</evidence>
<dbReference type="SUPFAM" id="SSF53335">
    <property type="entry name" value="S-adenosyl-L-methionine-dependent methyltransferases"/>
    <property type="match status" value="1"/>
</dbReference>
<reference evidence="2 3" key="1">
    <citation type="submission" date="2021-01" db="EMBL/GenBank/DDBJ databases">
        <title>Whole genome shotgun sequence of Verrucosispora qiuiae NBRC 106684.</title>
        <authorList>
            <person name="Komaki H."/>
            <person name="Tamura T."/>
        </authorList>
    </citation>
    <scope>NUCLEOTIDE SEQUENCE [LARGE SCALE GENOMIC DNA]</scope>
    <source>
        <strain evidence="2 3">NBRC 106684</strain>
    </source>
</reference>